<dbReference type="RefSeq" id="WP_009020029.1">
    <property type="nucleotide sequence ID" value="NZ_DS999411.1"/>
</dbReference>
<name>B8KWD5_9GAMM</name>
<dbReference type="AlphaFoldDB" id="B8KWD5"/>
<gene>
    <name evidence="1" type="ORF">NOR51B_1228</name>
</gene>
<evidence type="ECO:0000313" key="2">
    <source>
        <dbReference type="Proteomes" id="UP000004699"/>
    </source>
</evidence>
<accession>B8KWD5</accession>
<dbReference type="HOGENOM" id="CLU_210334_0_0_6"/>
<reference evidence="2" key="1">
    <citation type="journal article" date="2013" name="BMC Microbiol.">
        <title>Taxonomy and evolution of bacteriochlorophyll a-containing members of the OM60/NOR5 clade of marine gammaproteobacteria: description of Luminiphilus syltensis gen. nov., sp. nov., reclassification of Haliea rubra as Pseudohaliea rubra gen. nov., comb. nov., and emendation of Chromatocurvus halotolerans.</title>
        <authorList>
            <person name="Spring S."/>
            <person name="Riedel T."/>
            <person name="Sproer C."/>
            <person name="Yan S."/>
            <person name="Harder J."/>
            <person name="Fuchs B.M."/>
        </authorList>
    </citation>
    <scope>NUCLEOTIDE SEQUENCE [LARGE SCALE GENOMIC DNA]</scope>
    <source>
        <strain evidence="2">NOR51-B</strain>
    </source>
</reference>
<keyword evidence="2" id="KW-1185">Reference proteome</keyword>
<proteinExistence type="predicted"/>
<protein>
    <submittedName>
        <fullName evidence="1">Uncharacterized protein</fullName>
    </submittedName>
</protein>
<sequence length="59" mass="6554">MSIQDGESTVVSTEDLWEALEALDAVPSAQDEGWYKRLEEAADAATQVVAMRKGWITRQ</sequence>
<dbReference type="Proteomes" id="UP000004699">
    <property type="component" value="Unassembled WGS sequence"/>
</dbReference>
<evidence type="ECO:0000313" key="1">
    <source>
        <dbReference type="EMBL" id="EED35283.1"/>
    </source>
</evidence>
<organism evidence="1 2">
    <name type="scientific">Luminiphilus syltensis NOR5-1B</name>
    <dbReference type="NCBI Taxonomy" id="565045"/>
    <lineage>
        <taxon>Bacteria</taxon>
        <taxon>Pseudomonadati</taxon>
        <taxon>Pseudomonadota</taxon>
        <taxon>Gammaproteobacteria</taxon>
        <taxon>Cellvibrionales</taxon>
        <taxon>Halieaceae</taxon>
        <taxon>Luminiphilus</taxon>
    </lineage>
</organism>
<dbReference type="EMBL" id="DS999411">
    <property type="protein sequence ID" value="EED35283.1"/>
    <property type="molecule type" value="Genomic_DNA"/>
</dbReference>